<dbReference type="SUPFAM" id="SSF53187">
    <property type="entry name" value="Zn-dependent exopeptidases"/>
    <property type="match status" value="1"/>
</dbReference>
<dbReference type="GO" id="GO:0008270">
    <property type="term" value="F:zinc ion binding"/>
    <property type="evidence" value="ECO:0007669"/>
    <property type="project" value="InterPro"/>
</dbReference>
<dbReference type="PROSITE" id="PS52035">
    <property type="entry name" value="PEPTIDASE_M14"/>
    <property type="match status" value="1"/>
</dbReference>
<comment type="caution">
    <text evidence="9">The sequence shown here is derived from an EMBL/GenBank/DDBJ whole genome shotgun (WGS) entry which is preliminary data.</text>
</comment>
<reference evidence="9 10" key="2">
    <citation type="submission" date="2019-07" db="EMBL/GenBank/DDBJ databases">
        <title>Seonamhaeicola sp. W255 draft genome.</title>
        <authorList>
            <person name="Zhang X.-Y."/>
            <person name="Zhang R."/>
            <person name="Zhong Y.-L."/>
            <person name="Du Z.-J."/>
        </authorList>
    </citation>
    <scope>NUCLEOTIDE SEQUENCE [LARGE SCALE GENOMIC DNA]</scope>
    <source>
        <strain evidence="9 10">W255</strain>
    </source>
</reference>
<dbReference type="GO" id="GO:0004181">
    <property type="term" value="F:metallocarboxypeptidase activity"/>
    <property type="evidence" value="ECO:0007669"/>
    <property type="project" value="InterPro"/>
</dbReference>
<evidence type="ECO:0000259" key="8">
    <source>
        <dbReference type="PROSITE" id="PS52035"/>
    </source>
</evidence>
<organism evidence="9 10">
    <name type="scientific">Seonamhaeicola sediminis</name>
    <dbReference type="NCBI Taxonomy" id="2528206"/>
    <lineage>
        <taxon>Bacteria</taxon>
        <taxon>Pseudomonadati</taxon>
        <taxon>Bacteroidota</taxon>
        <taxon>Flavobacteriia</taxon>
        <taxon>Flavobacteriales</taxon>
        <taxon>Flavobacteriaceae</taxon>
    </lineage>
</organism>
<dbReference type="Pfam" id="PF00246">
    <property type="entry name" value="Peptidase_M14"/>
    <property type="match status" value="1"/>
</dbReference>
<evidence type="ECO:0000256" key="4">
    <source>
        <dbReference type="ARBA" id="ARBA00022801"/>
    </source>
</evidence>
<evidence type="ECO:0000313" key="10">
    <source>
        <dbReference type="Proteomes" id="UP000295814"/>
    </source>
</evidence>
<gene>
    <name evidence="9" type="ORF">E1J38_009295</name>
</gene>
<evidence type="ECO:0000256" key="2">
    <source>
        <dbReference type="ARBA" id="ARBA00005988"/>
    </source>
</evidence>
<dbReference type="CDD" id="cd06239">
    <property type="entry name" value="M14-like"/>
    <property type="match status" value="1"/>
</dbReference>
<dbReference type="EMBL" id="SMZJ02000004">
    <property type="protein sequence ID" value="TWO33044.1"/>
    <property type="molecule type" value="Genomic_DNA"/>
</dbReference>
<evidence type="ECO:0000256" key="5">
    <source>
        <dbReference type="ARBA" id="ARBA00022833"/>
    </source>
</evidence>
<evidence type="ECO:0000256" key="1">
    <source>
        <dbReference type="ARBA" id="ARBA00001947"/>
    </source>
</evidence>
<comment type="cofactor">
    <cofactor evidence="1">
        <name>Zn(2+)</name>
        <dbReference type="ChEBI" id="CHEBI:29105"/>
    </cofactor>
</comment>
<dbReference type="GO" id="GO:0005615">
    <property type="term" value="C:extracellular space"/>
    <property type="evidence" value="ECO:0007669"/>
    <property type="project" value="TreeGrafter"/>
</dbReference>
<dbReference type="InterPro" id="IPR000834">
    <property type="entry name" value="Peptidase_M14"/>
</dbReference>
<keyword evidence="10" id="KW-1185">Reference proteome</keyword>
<keyword evidence="3" id="KW-0645">Protease</keyword>
<dbReference type="GO" id="GO:0006508">
    <property type="term" value="P:proteolysis"/>
    <property type="evidence" value="ECO:0007669"/>
    <property type="project" value="UniProtKB-KW"/>
</dbReference>
<sequence>MQVDSIKSLFNNHKEKALFGRYITNKHIAPLLENIKDIFTIDAIGYSVLNKPIYGMTLGTGTKRILMWSQMHGNESTTTKALFDLLNSFANEDAQLNYILEACTLYIIPILNPDGAEAYTRVNANKVDLNRDAQNLSQPESVVLRTVFDSFKPHYCYNLHGQRTIFSAGKVNKSATISFLSPAQDQACTVTPNRRVAMEVISAMNTALQKVIPKQVGVYDDAFNINCVGDTFQSKNVPTILFEAGHFADDYDREYTRELIYLSYITSLDYIANNDVDGSHGDGYFDIPENEKLFLDLIIRNVSGYADGLVDVGIQFKETLVNAILKFIPVVEKIENLHGMYAHKELDAAGESVLDENGKHLIIGNENDFVILKNEKIVLNPK</sequence>
<dbReference type="AlphaFoldDB" id="A0A562YFI1"/>
<keyword evidence="5" id="KW-0862">Zinc</keyword>
<name>A0A562YFI1_9FLAO</name>
<evidence type="ECO:0000256" key="7">
    <source>
        <dbReference type="PROSITE-ProRule" id="PRU01379"/>
    </source>
</evidence>
<protein>
    <submittedName>
        <fullName evidence="9">Peptidase M14</fullName>
    </submittedName>
</protein>
<dbReference type="PANTHER" id="PTHR11705">
    <property type="entry name" value="PROTEASE FAMILY M14 CARBOXYPEPTIDASE A,B"/>
    <property type="match status" value="1"/>
</dbReference>
<reference evidence="9 10" key="1">
    <citation type="submission" date="2019-03" db="EMBL/GenBank/DDBJ databases">
        <authorList>
            <person name="Zhong Y.L."/>
        </authorList>
    </citation>
    <scope>NUCLEOTIDE SEQUENCE [LARGE SCALE GENOMIC DNA]</scope>
    <source>
        <strain evidence="9 10">W255</strain>
    </source>
</reference>
<accession>A0A562YFI1</accession>
<dbReference type="Gene3D" id="3.40.630.10">
    <property type="entry name" value="Zn peptidases"/>
    <property type="match status" value="1"/>
</dbReference>
<dbReference type="OrthoDB" id="1119199at2"/>
<keyword evidence="6" id="KW-0482">Metalloprotease</keyword>
<evidence type="ECO:0000256" key="6">
    <source>
        <dbReference type="ARBA" id="ARBA00023049"/>
    </source>
</evidence>
<dbReference type="RefSeq" id="WP_133356611.1">
    <property type="nucleotide sequence ID" value="NZ_SMZJ02000004.1"/>
</dbReference>
<keyword evidence="4" id="KW-0378">Hydrolase</keyword>
<dbReference type="Proteomes" id="UP000295814">
    <property type="component" value="Unassembled WGS sequence"/>
</dbReference>
<proteinExistence type="inferred from homology"/>
<dbReference type="PANTHER" id="PTHR11705:SF143">
    <property type="entry name" value="SLL0236 PROTEIN"/>
    <property type="match status" value="1"/>
</dbReference>
<evidence type="ECO:0000313" key="9">
    <source>
        <dbReference type="EMBL" id="TWO33044.1"/>
    </source>
</evidence>
<evidence type="ECO:0000256" key="3">
    <source>
        <dbReference type="ARBA" id="ARBA00022670"/>
    </source>
</evidence>
<feature type="domain" description="Peptidase M14" evidence="8">
    <location>
        <begin position="11"/>
        <end position="271"/>
    </location>
</feature>
<feature type="active site" description="Proton donor/acceptor" evidence="7">
    <location>
        <position position="243"/>
    </location>
</feature>
<comment type="similarity">
    <text evidence="2 7">Belongs to the peptidase M14 family.</text>
</comment>